<evidence type="ECO:0000313" key="2">
    <source>
        <dbReference type="EMBL" id="RZU64093.1"/>
    </source>
</evidence>
<dbReference type="EMBL" id="SHLC01000001">
    <property type="protein sequence ID" value="RZU64093.1"/>
    <property type="molecule type" value="Genomic_DNA"/>
</dbReference>
<dbReference type="Gene3D" id="1.25.40.10">
    <property type="entry name" value="Tetratricopeptide repeat domain"/>
    <property type="match status" value="1"/>
</dbReference>
<evidence type="ECO:0008006" key="4">
    <source>
        <dbReference type="Google" id="ProtNLM"/>
    </source>
</evidence>
<keyword evidence="3" id="KW-1185">Reference proteome</keyword>
<organism evidence="2 3">
    <name type="scientific">Microterricola gilva</name>
    <dbReference type="NCBI Taxonomy" id="393267"/>
    <lineage>
        <taxon>Bacteria</taxon>
        <taxon>Bacillati</taxon>
        <taxon>Actinomycetota</taxon>
        <taxon>Actinomycetes</taxon>
        <taxon>Micrococcales</taxon>
        <taxon>Microbacteriaceae</taxon>
        <taxon>Microterricola</taxon>
    </lineage>
</organism>
<comment type="caution">
    <text evidence="2">The sequence shown here is derived from an EMBL/GenBank/DDBJ whole genome shotgun (WGS) entry which is preliminary data.</text>
</comment>
<feature type="compositionally biased region" description="Basic and acidic residues" evidence="1">
    <location>
        <begin position="15"/>
        <end position="28"/>
    </location>
</feature>
<dbReference type="InterPro" id="IPR011990">
    <property type="entry name" value="TPR-like_helical_dom_sf"/>
</dbReference>
<name>A0A4Q8AJN8_9MICO</name>
<evidence type="ECO:0000256" key="1">
    <source>
        <dbReference type="SAM" id="MobiDB-lite"/>
    </source>
</evidence>
<reference evidence="2 3" key="1">
    <citation type="submission" date="2019-02" db="EMBL/GenBank/DDBJ databases">
        <title>Sequencing the genomes of 1000 actinobacteria strains.</title>
        <authorList>
            <person name="Klenk H.-P."/>
        </authorList>
    </citation>
    <scope>NUCLEOTIDE SEQUENCE [LARGE SCALE GENOMIC DNA]</scope>
    <source>
        <strain evidence="2 3">DSM 18319</strain>
    </source>
</reference>
<dbReference type="AlphaFoldDB" id="A0A4Q8AJN8"/>
<gene>
    <name evidence="2" type="ORF">EV379_0387</name>
</gene>
<accession>A0A4Q8AJN8</accession>
<proteinExistence type="predicted"/>
<dbReference type="Proteomes" id="UP000291483">
    <property type="component" value="Unassembled WGS sequence"/>
</dbReference>
<sequence length="219" mass="23842">MGVAAPVRGPSPGYRGEEHPATREHRDARLDNPLSIILGYDPVTLREKVDTAAAADRLAEIAELRSLSALAERTSLLRLLGRLDEAFDVANEALRLTRFTGQRKDLAAARLRRAQVLQFQGKLAEAEAEMTAVAEDAATHEWTRIEAFARQHRGKVHFDGGDLPAALADFKAAVFLREKHGAPADQMETSLTSVLVVESLIAESMSATVPLIGRVERSA</sequence>
<dbReference type="RefSeq" id="WP_242616192.1">
    <property type="nucleotide sequence ID" value="NZ_SHLC01000001.1"/>
</dbReference>
<protein>
    <recommendedName>
        <fullName evidence="4">Tetratricopeptide repeat protein</fullName>
    </recommendedName>
</protein>
<dbReference type="SUPFAM" id="SSF48452">
    <property type="entry name" value="TPR-like"/>
    <property type="match status" value="1"/>
</dbReference>
<feature type="region of interest" description="Disordered" evidence="1">
    <location>
        <begin position="1"/>
        <end position="28"/>
    </location>
</feature>
<evidence type="ECO:0000313" key="3">
    <source>
        <dbReference type="Proteomes" id="UP000291483"/>
    </source>
</evidence>